<dbReference type="OrthoDB" id="6077919at2759"/>
<keyword evidence="8" id="KW-0804">Transcription</keyword>
<evidence type="ECO:0000256" key="6">
    <source>
        <dbReference type="ARBA" id="ARBA00023015"/>
    </source>
</evidence>
<keyword evidence="14" id="KW-1185">Reference proteome</keyword>
<evidence type="ECO:0000256" key="11">
    <source>
        <dbReference type="SAM" id="MobiDB-lite"/>
    </source>
</evidence>
<dbReference type="Proteomes" id="UP000703269">
    <property type="component" value="Unassembled WGS sequence"/>
</dbReference>
<evidence type="ECO:0000256" key="4">
    <source>
        <dbReference type="ARBA" id="ARBA00022771"/>
    </source>
</evidence>
<dbReference type="AlphaFoldDB" id="A0A9P3LGX4"/>
<comment type="caution">
    <text evidence="13">The sequence shown here is derived from an EMBL/GenBank/DDBJ whole genome shotgun (WGS) entry which is preliminary data.</text>
</comment>
<proteinExistence type="predicted"/>
<dbReference type="EMBL" id="BPQB01000039">
    <property type="protein sequence ID" value="GJE94303.1"/>
    <property type="molecule type" value="Genomic_DNA"/>
</dbReference>
<dbReference type="PROSITE" id="PS50157">
    <property type="entry name" value="ZINC_FINGER_C2H2_2"/>
    <property type="match status" value="2"/>
</dbReference>
<feature type="region of interest" description="Disordered" evidence="11">
    <location>
        <begin position="103"/>
        <end position="136"/>
    </location>
</feature>
<dbReference type="GO" id="GO:0000981">
    <property type="term" value="F:DNA-binding transcription factor activity, RNA polymerase II-specific"/>
    <property type="evidence" value="ECO:0007669"/>
    <property type="project" value="TreeGrafter"/>
</dbReference>
<keyword evidence="2" id="KW-0479">Metal-binding</keyword>
<feature type="domain" description="C2H2-type" evidence="12">
    <location>
        <begin position="98"/>
        <end position="128"/>
    </location>
</feature>
<dbReference type="SMART" id="SM00355">
    <property type="entry name" value="ZnF_C2H2"/>
    <property type="match status" value="2"/>
</dbReference>
<feature type="compositionally biased region" description="Pro residues" evidence="11">
    <location>
        <begin position="27"/>
        <end position="48"/>
    </location>
</feature>
<evidence type="ECO:0000313" key="13">
    <source>
        <dbReference type="EMBL" id="GJE94303.1"/>
    </source>
</evidence>
<dbReference type="SUPFAM" id="SSF57667">
    <property type="entry name" value="beta-beta-alpha zinc fingers"/>
    <property type="match status" value="1"/>
</dbReference>
<evidence type="ECO:0000256" key="1">
    <source>
        <dbReference type="ARBA" id="ARBA00004123"/>
    </source>
</evidence>
<keyword evidence="4 10" id="KW-0863">Zinc-finger</keyword>
<name>A0A9P3LGX4_9APHY</name>
<dbReference type="InterPro" id="IPR013087">
    <property type="entry name" value="Znf_C2H2_type"/>
</dbReference>
<evidence type="ECO:0000256" key="3">
    <source>
        <dbReference type="ARBA" id="ARBA00022737"/>
    </source>
</evidence>
<dbReference type="GO" id="GO:0000978">
    <property type="term" value="F:RNA polymerase II cis-regulatory region sequence-specific DNA binding"/>
    <property type="evidence" value="ECO:0007669"/>
    <property type="project" value="TreeGrafter"/>
</dbReference>
<evidence type="ECO:0000256" key="8">
    <source>
        <dbReference type="ARBA" id="ARBA00023163"/>
    </source>
</evidence>
<feature type="region of interest" description="Disordered" evidence="11">
    <location>
        <begin position="19"/>
        <end position="50"/>
    </location>
</feature>
<dbReference type="GO" id="GO:0000785">
    <property type="term" value="C:chromatin"/>
    <property type="evidence" value="ECO:0007669"/>
    <property type="project" value="TreeGrafter"/>
</dbReference>
<sequence length="136" mass="15001">MTSNAALPSIREVFPEHFPRFENEEGLPPPRLTRPYPVTPPQPPPPVIPSALGPLLILPAPPTPSAAQKFQCTACGKRFQRPSSLEVHILSHTGEKPIECRHPGCSKRYQTSSNMRRHYNKKHTEPAAAAPGDSVR</sequence>
<gene>
    <name evidence="13" type="ORF">PsYK624_104720</name>
</gene>
<protein>
    <submittedName>
        <fullName evidence="13">C2H2-type zinc-finger protein</fullName>
    </submittedName>
</protein>
<evidence type="ECO:0000256" key="7">
    <source>
        <dbReference type="ARBA" id="ARBA00023125"/>
    </source>
</evidence>
<evidence type="ECO:0000256" key="2">
    <source>
        <dbReference type="ARBA" id="ARBA00022723"/>
    </source>
</evidence>
<dbReference type="GO" id="GO:0005667">
    <property type="term" value="C:transcription regulator complex"/>
    <property type="evidence" value="ECO:0007669"/>
    <property type="project" value="TreeGrafter"/>
</dbReference>
<dbReference type="PANTHER" id="PTHR14003:SF19">
    <property type="entry name" value="YY2 TRANSCRIPTION FACTOR"/>
    <property type="match status" value="1"/>
</dbReference>
<evidence type="ECO:0000256" key="5">
    <source>
        <dbReference type="ARBA" id="ARBA00022833"/>
    </source>
</evidence>
<comment type="subcellular location">
    <subcellularLocation>
        <location evidence="1">Nucleus</location>
    </subcellularLocation>
</comment>
<keyword evidence="6" id="KW-0805">Transcription regulation</keyword>
<evidence type="ECO:0000313" key="14">
    <source>
        <dbReference type="Proteomes" id="UP000703269"/>
    </source>
</evidence>
<accession>A0A9P3LGX4</accession>
<dbReference type="Pfam" id="PF00096">
    <property type="entry name" value="zf-C2H2"/>
    <property type="match status" value="1"/>
</dbReference>
<dbReference type="InterPro" id="IPR036236">
    <property type="entry name" value="Znf_C2H2_sf"/>
</dbReference>
<organism evidence="13 14">
    <name type="scientific">Phanerochaete sordida</name>
    <dbReference type="NCBI Taxonomy" id="48140"/>
    <lineage>
        <taxon>Eukaryota</taxon>
        <taxon>Fungi</taxon>
        <taxon>Dikarya</taxon>
        <taxon>Basidiomycota</taxon>
        <taxon>Agaricomycotina</taxon>
        <taxon>Agaricomycetes</taxon>
        <taxon>Polyporales</taxon>
        <taxon>Phanerochaetaceae</taxon>
        <taxon>Phanerochaete</taxon>
    </lineage>
</organism>
<dbReference type="PROSITE" id="PS00028">
    <property type="entry name" value="ZINC_FINGER_C2H2_1"/>
    <property type="match status" value="2"/>
</dbReference>
<keyword evidence="5" id="KW-0862">Zinc</keyword>
<evidence type="ECO:0000259" key="12">
    <source>
        <dbReference type="PROSITE" id="PS50157"/>
    </source>
</evidence>
<feature type="domain" description="C2H2-type" evidence="12">
    <location>
        <begin position="70"/>
        <end position="97"/>
    </location>
</feature>
<keyword evidence="3" id="KW-0677">Repeat</keyword>
<dbReference type="PANTHER" id="PTHR14003">
    <property type="entry name" value="TRANSCRIPTIONAL REPRESSOR PROTEIN YY"/>
    <property type="match status" value="1"/>
</dbReference>
<dbReference type="GO" id="GO:0008270">
    <property type="term" value="F:zinc ion binding"/>
    <property type="evidence" value="ECO:0007669"/>
    <property type="project" value="UniProtKB-KW"/>
</dbReference>
<evidence type="ECO:0000256" key="10">
    <source>
        <dbReference type="PROSITE-ProRule" id="PRU00042"/>
    </source>
</evidence>
<keyword evidence="7" id="KW-0238">DNA-binding</keyword>
<dbReference type="Gene3D" id="3.30.160.60">
    <property type="entry name" value="Classic Zinc Finger"/>
    <property type="match status" value="2"/>
</dbReference>
<reference evidence="13 14" key="1">
    <citation type="submission" date="2021-08" db="EMBL/GenBank/DDBJ databases">
        <title>Draft Genome Sequence of Phanerochaete sordida strain YK-624.</title>
        <authorList>
            <person name="Mori T."/>
            <person name="Dohra H."/>
            <person name="Suzuki T."/>
            <person name="Kawagishi H."/>
            <person name="Hirai H."/>
        </authorList>
    </citation>
    <scope>NUCLEOTIDE SEQUENCE [LARGE SCALE GENOMIC DNA]</scope>
    <source>
        <strain evidence="13 14">YK-624</strain>
    </source>
</reference>
<dbReference type="GO" id="GO:0031519">
    <property type="term" value="C:PcG protein complex"/>
    <property type="evidence" value="ECO:0007669"/>
    <property type="project" value="TreeGrafter"/>
</dbReference>
<keyword evidence="9" id="KW-0539">Nucleus</keyword>
<dbReference type="FunFam" id="3.30.160.60:FF:001228">
    <property type="entry name" value="Zinc finger protein 236"/>
    <property type="match status" value="1"/>
</dbReference>
<evidence type="ECO:0000256" key="9">
    <source>
        <dbReference type="ARBA" id="ARBA00023242"/>
    </source>
</evidence>